<dbReference type="SUPFAM" id="SSF47384">
    <property type="entry name" value="Homodimeric domain of signal transducing histidine kinase"/>
    <property type="match status" value="1"/>
</dbReference>
<protein>
    <recommendedName>
        <fullName evidence="2">histidine kinase</fullName>
        <ecNumber evidence="2">2.7.13.3</ecNumber>
    </recommendedName>
</protein>
<dbReference type="GO" id="GO:0000155">
    <property type="term" value="F:phosphorelay sensor kinase activity"/>
    <property type="evidence" value="ECO:0007669"/>
    <property type="project" value="InterPro"/>
</dbReference>
<comment type="catalytic activity">
    <reaction evidence="1">
        <text>ATP + protein L-histidine = ADP + protein N-phospho-L-histidine.</text>
        <dbReference type="EC" id="2.7.13.3"/>
    </reaction>
</comment>
<dbReference type="InterPro" id="IPR029016">
    <property type="entry name" value="GAF-like_dom_sf"/>
</dbReference>
<proteinExistence type="predicted"/>
<dbReference type="KEGG" id="dbr:Deba_2636"/>
<dbReference type="SMART" id="SM00387">
    <property type="entry name" value="HATPase_c"/>
    <property type="match status" value="1"/>
</dbReference>
<keyword evidence="3" id="KW-0597">Phosphoprotein</keyword>
<dbReference type="Gene3D" id="1.10.287.130">
    <property type="match status" value="1"/>
</dbReference>
<dbReference type="InterPro" id="IPR005467">
    <property type="entry name" value="His_kinase_dom"/>
</dbReference>
<dbReference type="AlphaFoldDB" id="E1QK97"/>
<dbReference type="Pfam" id="PF02518">
    <property type="entry name" value="HATPase_c"/>
    <property type="match status" value="1"/>
</dbReference>
<dbReference type="Proteomes" id="UP000009047">
    <property type="component" value="Chromosome"/>
</dbReference>
<accession>E1QK97</accession>
<sequence>MTADRRFDILARIVEIANTSVDVDERLQGVMGVIHGYMEARQSVLFLQDKAKQNLVEAHAWPRAGQSCGMATAMGESLLGEVTIRRKPMALSGGDPTGDAIIDSLRRPDETALLLPVCGDSYVFGVLALILPEGSLATDERLRLLQAATREMAGAMRNDHLYMDAKKRIAELNAIKDLGLAAISTMEVDELLDTVAGTCAKLLGAKAGLIVVKGAGHVFSASYGPVPPECRGEDLCSMIDCNAPPSQLRPFFPACNGKGSQTTGRERLCMPLGFKGAFSGNLCVFEKVALAKGAAPGFNFEDQNLLGTLASMAAPALENAMTFHRLEDMVQRNEEMVSSLGTLHEISTSFLTTVDFDETVMIILHAVVHPAGLNYDHAVLFLADEPSNVVRAVADLDQASLRVQGELRQTLLALKEALPLPPVVSDPRFSGLSAPLAPADNPLARCLAQRKVLRLVRPDGNPNANNALPWASLPYSALAVPMIAKDKPVGVLVAANDGADKQIGEREEGAINMLANQAAQALETSRLYQNLENANRELAHMRGRLLEADRLAALGEIAAGVAHEIRNPLVSIGGFARRVRNKLGDESPLSRYLDVVIEEATRLERTLNEMLDFSTDSRDHHDEYDLGEIMDRSVELLQRDLDEKRIKVVRDYAADLPRVYCDERQIKHVFLNLYLNAVQAMDRGGTITLRTFTVIREAKKFVAGEVSDTGGGIPMDVIHNIFNPFFTTKDNGSGMGLSIVHKIVTRHLGGVEVHNREGEGASFLVTLPAAEEGRAYLK</sequence>
<dbReference type="Pfam" id="PF01590">
    <property type="entry name" value="GAF"/>
    <property type="match status" value="2"/>
</dbReference>
<keyword evidence="6 10" id="KW-0418">Kinase</keyword>
<evidence type="ECO:0000256" key="8">
    <source>
        <dbReference type="ARBA" id="ARBA00023012"/>
    </source>
</evidence>
<dbReference type="GO" id="GO:0005524">
    <property type="term" value="F:ATP binding"/>
    <property type="evidence" value="ECO:0007669"/>
    <property type="project" value="UniProtKB-KW"/>
</dbReference>
<keyword evidence="4" id="KW-0808">Transferase</keyword>
<dbReference type="InterPro" id="IPR003661">
    <property type="entry name" value="HisK_dim/P_dom"/>
</dbReference>
<dbReference type="Gene3D" id="3.30.565.10">
    <property type="entry name" value="Histidine kinase-like ATPase, C-terminal domain"/>
    <property type="match status" value="1"/>
</dbReference>
<dbReference type="RefSeq" id="WP_013259429.1">
    <property type="nucleotide sequence ID" value="NC_014365.1"/>
</dbReference>
<dbReference type="SUPFAM" id="SSF55874">
    <property type="entry name" value="ATPase domain of HSP90 chaperone/DNA topoisomerase II/histidine kinase"/>
    <property type="match status" value="1"/>
</dbReference>
<dbReference type="InterPro" id="IPR036890">
    <property type="entry name" value="HATPase_C_sf"/>
</dbReference>
<feature type="domain" description="Histidine kinase" evidence="9">
    <location>
        <begin position="560"/>
        <end position="771"/>
    </location>
</feature>
<dbReference type="SMART" id="SM00065">
    <property type="entry name" value="GAF"/>
    <property type="match status" value="3"/>
</dbReference>
<evidence type="ECO:0000256" key="4">
    <source>
        <dbReference type="ARBA" id="ARBA00022679"/>
    </source>
</evidence>
<evidence type="ECO:0000256" key="7">
    <source>
        <dbReference type="ARBA" id="ARBA00022840"/>
    </source>
</evidence>
<keyword evidence="7" id="KW-0067">ATP-binding</keyword>
<dbReference type="EC" id="2.7.13.3" evidence="2"/>
<dbReference type="InterPro" id="IPR003594">
    <property type="entry name" value="HATPase_dom"/>
</dbReference>
<name>E1QK97_DESB2</name>
<dbReference type="HOGENOM" id="CLU_018526_0_0_7"/>
<dbReference type="PROSITE" id="PS50109">
    <property type="entry name" value="HIS_KIN"/>
    <property type="match status" value="1"/>
</dbReference>
<dbReference type="Gene3D" id="3.30.450.40">
    <property type="match status" value="3"/>
</dbReference>
<dbReference type="SUPFAM" id="SSF55781">
    <property type="entry name" value="GAF domain-like"/>
    <property type="match status" value="3"/>
</dbReference>
<evidence type="ECO:0000313" key="11">
    <source>
        <dbReference type="Proteomes" id="UP000009047"/>
    </source>
</evidence>
<organism evidence="10 11">
    <name type="scientific">Desulfarculus baarsii (strain ATCC 33931 / DSM 2075 / LMG 7858 / VKM B-1802 / 2st14)</name>
    <dbReference type="NCBI Taxonomy" id="644282"/>
    <lineage>
        <taxon>Bacteria</taxon>
        <taxon>Pseudomonadati</taxon>
        <taxon>Thermodesulfobacteriota</taxon>
        <taxon>Desulfarculia</taxon>
        <taxon>Desulfarculales</taxon>
        <taxon>Desulfarculaceae</taxon>
        <taxon>Desulfarculus</taxon>
    </lineage>
</organism>
<dbReference type="CDD" id="cd00082">
    <property type="entry name" value="HisKA"/>
    <property type="match status" value="1"/>
</dbReference>
<dbReference type="SMART" id="SM00388">
    <property type="entry name" value="HisKA"/>
    <property type="match status" value="1"/>
</dbReference>
<evidence type="ECO:0000256" key="1">
    <source>
        <dbReference type="ARBA" id="ARBA00000085"/>
    </source>
</evidence>
<dbReference type="InterPro" id="IPR036097">
    <property type="entry name" value="HisK_dim/P_sf"/>
</dbReference>
<dbReference type="OrthoDB" id="9760427at2"/>
<dbReference type="eggNOG" id="COG4191">
    <property type="taxonomic scope" value="Bacteria"/>
</dbReference>
<dbReference type="InterPro" id="IPR004358">
    <property type="entry name" value="Sig_transdc_His_kin-like_C"/>
</dbReference>
<dbReference type="EMBL" id="CP002085">
    <property type="protein sequence ID" value="ADK85990.1"/>
    <property type="molecule type" value="Genomic_DNA"/>
</dbReference>
<dbReference type="PANTHER" id="PTHR43065:SF10">
    <property type="entry name" value="PEROXIDE STRESS-ACTIVATED HISTIDINE KINASE MAK3"/>
    <property type="match status" value="1"/>
</dbReference>
<dbReference type="PRINTS" id="PR00344">
    <property type="entry name" value="BCTRLSENSOR"/>
</dbReference>
<evidence type="ECO:0000256" key="2">
    <source>
        <dbReference type="ARBA" id="ARBA00012438"/>
    </source>
</evidence>
<evidence type="ECO:0000256" key="5">
    <source>
        <dbReference type="ARBA" id="ARBA00022741"/>
    </source>
</evidence>
<keyword evidence="5" id="KW-0547">Nucleotide-binding</keyword>
<dbReference type="InterPro" id="IPR003018">
    <property type="entry name" value="GAF"/>
</dbReference>
<evidence type="ECO:0000313" key="10">
    <source>
        <dbReference type="EMBL" id="ADK85990.1"/>
    </source>
</evidence>
<dbReference type="PANTHER" id="PTHR43065">
    <property type="entry name" value="SENSOR HISTIDINE KINASE"/>
    <property type="match status" value="1"/>
</dbReference>
<keyword evidence="11" id="KW-1185">Reference proteome</keyword>
<evidence type="ECO:0000259" key="9">
    <source>
        <dbReference type="PROSITE" id="PS50109"/>
    </source>
</evidence>
<dbReference type="Pfam" id="PF00512">
    <property type="entry name" value="HisKA"/>
    <property type="match status" value="1"/>
</dbReference>
<reference evidence="10 11" key="1">
    <citation type="journal article" date="2010" name="Stand. Genomic Sci.">
        <title>Complete genome sequence of Desulfarculus baarsii type strain (2st14).</title>
        <authorList>
            <person name="Sun H."/>
            <person name="Spring S."/>
            <person name="Lapidus A."/>
            <person name="Davenport K."/>
            <person name="Del Rio T.G."/>
            <person name="Tice H."/>
            <person name="Nolan M."/>
            <person name="Copeland A."/>
            <person name="Cheng J.F."/>
            <person name="Lucas S."/>
            <person name="Tapia R."/>
            <person name="Goodwin L."/>
            <person name="Pitluck S."/>
            <person name="Ivanova N."/>
            <person name="Pagani I."/>
            <person name="Mavromatis K."/>
            <person name="Ovchinnikova G."/>
            <person name="Pati A."/>
            <person name="Chen A."/>
            <person name="Palaniappan K."/>
            <person name="Hauser L."/>
            <person name="Chang Y.J."/>
            <person name="Jeffries C.D."/>
            <person name="Detter J.C."/>
            <person name="Han C."/>
            <person name="Rohde M."/>
            <person name="Brambilla E."/>
            <person name="Goker M."/>
            <person name="Woyke T."/>
            <person name="Bristow J."/>
            <person name="Eisen J.A."/>
            <person name="Markowitz V."/>
            <person name="Hugenholtz P."/>
            <person name="Kyrpides N.C."/>
            <person name="Klenk H.P."/>
            <person name="Land M."/>
        </authorList>
    </citation>
    <scope>NUCLEOTIDE SEQUENCE [LARGE SCALE GENOMIC DNA]</scope>
    <source>
        <strain evidence="11">ATCC 33931 / DSM 2075 / LMG 7858 / VKM B-1802 / 2st14</strain>
    </source>
</reference>
<evidence type="ECO:0000256" key="3">
    <source>
        <dbReference type="ARBA" id="ARBA00022553"/>
    </source>
</evidence>
<dbReference type="eggNOG" id="COG2203">
    <property type="taxonomic scope" value="Bacteria"/>
</dbReference>
<dbReference type="STRING" id="644282.Deba_2636"/>
<gene>
    <name evidence="10" type="ordered locus">Deba_2636</name>
</gene>
<evidence type="ECO:0000256" key="6">
    <source>
        <dbReference type="ARBA" id="ARBA00022777"/>
    </source>
</evidence>
<keyword evidence="8" id="KW-0902">Two-component regulatory system</keyword>